<evidence type="ECO:0000259" key="6">
    <source>
        <dbReference type="Pfam" id="PF00266"/>
    </source>
</evidence>
<dbReference type="PANTHER" id="PTHR43586:SF8">
    <property type="entry name" value="CYSTEINE DESULFURASE 1, CHLOROPLASTIC"/>
    <property type="match status" value="1"/>
</dbReference>
<keyword evidence="3" id="KW-0808">Transferase</keyword>
<dbReference type="GO" id="GO:0031071">
    <property type="term" value="F:cysteine desulfurase activity"/>
    <property type="evidence" value="ECO:0007669"/>
    <property type="project" value="UniProtKB-EC"/>
</dbReference>
<dbReference type="GO" id="GO:0030170">
    <property type="term" value="F:pyridoxal phosphate binding"/>
    <property type="evidence" value="ECO:0007669"/>
    <property type="project" value="InterPro"/>
</dbReference>
<dbReference type="CDD" id="cd06453">
    <property type="entry name" value="SufS_like"/>
    <property type="match status" value="1"/>
</dbReference>
<comment type="catalytic activity">
    <reaction evidence="5">
        <text>(sulfur carrier)-H + L-cysteine = (sulfur carrier)-SH + L-alanine</text>
        <dbReference type="Rhea" id="RHEA:43892"/>
        <dbReference type="Rhea" id="RHEA-COMP:14737"/>
        <dbReference type="Rhea" id="RHEA-COMP:14739"/>
        <dbReference type="ChEBI" id="CHEBI:29917"/>
        <dbReference type="ChEBI" id="CHEBI:35235"/>
        <dbReference type="ChEBI" id="CHEBI:57972"/>
        <dbReference type="ChEBI" id="CHEBI:64428"/>
        <dbReference type="EC" id="2.8.1.7"/>
    </reaction>
</comment>
<dbReference type="NCBIfam" id="TIGR01979">
    <property type="entry name" value="sufS"/>
    <property type="match status" value="1"/>
</dbReference>
<comment type="caution">
    <text evidence="7">The sequence shown here is derived from an EMBL/GenBank/DDBJ whole genome shotgun (WGS) entry which is preliminary data.</text>
</comment>
<dbReference type="InterPro" id="IPR015422">
    <property type="entry name" value="PyrdxlP-dep_Trfase_small"/>
</dbReference>
<dbReference type="InterPro" id="IPR015424">
    <property type="entry name" value="PyrdxlP-dep_Trfase"/>
</dbReference>
<dbReference type="Gene3D" id="3.90.1150.10">
    <property type="entry name" value="Aspartate Aminotransferase, domain 1"/>
    <property type="match status" value="1"/>
</dbReference>
<dbReference type="InterPro" id="IPR010970">
    <property type="entry name" value="Cys_dSase_SufS"/>
</dbReference>
<comment type="cofactor">
    <cofactor evidence="1">
        <name>pyridoxal 5'-phosphate</name>
        <dbReference type="ChEBI" id="CHEBI:597326"/>
    </cofactor>
</comment>
<dbReference type="PANTHER" id="PTHR43586">
    <property type="entry name" value="CYSTEINE DESULFURASE"/>
    <property type="match status" value="1"/>
</dbReference>
<evidence type="ECO:0000313" key="7">
    <source>
        <dbReference type="EMBL" id="NMA44377.1"/>
    </source>
</evidence>
<feature type="domain" description="Aminotransferase class V" evidence="6">
    <location>
        <begin position="23"/>
        <end position="394"/>
    </location>
</feature>
<evidence type="ECO:0000256" key="3">
    <source>
        <dbReference type="ARBA" id="ARBA00022679"/>
    </source>
</evidence>
<evidence type="ECO:0000256" key="2">
    <source>
        <dbReference type="ARBA" id="ARBA00012239"/>
    </source>
</evidence>
<dbReference type="Pfam" id="PF00266">
    <property type="entry name" value="Aminotran_5"/>
    <property type="match status" value="1"/>
</dbReference>
<dbReference type="Proteomes" id="UP000526302">
    <property type="component" value="Unassembled WGS sequence"/>
</dbReference>
<dbReference type="Gene3D" id="3.40.640.10">
    <property type="entry name" value="Type I PLP-dependent aspartate aminotransferase-like (Major domain)"/>
    <property type="match status" value="1"/>
</dbReference>
<evidence type="ECO:0000256" key="1">
    <source>
        <dbReference type="ARBA" id="ARBA00001933"/>
    </source>
</evidence>
<dbReference type="EMBL" id="JAAZKV010000007">
    <property type="protein sequence ID" value="NMA44377.1"/>
    <property type="molecule type" value="Genomic_DNA"/>
</dbReference>
<name>A0A7K4BYQ9_9ARCH</name>
<dbReference type="GO" id="GO:0006534">
    <property type="term" value="P:cysteine metabolic process"/>
    <property type="evidence" value="ECO:0007669"/>
    <property type="project" value="InterPro"/>
</dbReference>
<proteinExistence type="predicted"/>
<evidence type="ECO:0000313" key="8">
    <source>
        <dbReference type="Proteomes" id="UP000526302"/>
    </source>
</evidence>
<dbReference type="SUPFAM" id="SSF53383">
    <property type="entry name" value="PLP-dependent transferases"/>
    <property type="match status" value="1"/>
</dbReference>
<dbReference type="EC" id="2.8.1.7" evidence="2"/>
<dbReference type="InterPro" id="IPR015421">
    <property type="entry name" value="PyrdxlP-dep_Trfase_major"/>
</dbReference>
<protein>
    <recommendedName>
        <fullName evidence="2">cysteine desulfurase</fullName>
        <ecNumber evidence="2">2.8.1.7</ecNumber>
    </recommendedName>
</protein>
<dbReference type="AlphaFoldDB" id="A0A7K4BYQ9"/>
<reference evidence="7 8" key="1">
    <citation type="journal article" date="2020" name="Biotechnol. Biofuels">
        <title>New insights from the biogas microbiome by comprehensive genome-resolved metagenomics of nearly 1600 species originating from multiple anaerobic digesters.</title>
        <authorList>
            <person name="Campanaro S."/>
            <person name="Treu L."/>
            <person name="Rodriguez-R L.M."/>
            <person name="Kovalovszki A."/>
            <person name="Ziels R.M."/>
            <person name="Maus I."/>
            <person name="Zhu X."/>
            <person name="Kougias P.G."/>
            <person name="Basile A."/>
            <person name="Luo G."/>
            <person name="Schluter A."/>
            <person name="Konstantinidis K.T."/>
            <person name="Angelidaki I."/>
        </authorList>
    </citation>
    <scope>NUCLEOTIDE SEQUENCE [LARGE SCALE GENOMIC DNA]</scope>
    <source>
        <strain evidence="7">AS22ysBPME_79</strain>
    </source>
</reference>
<evidence type="ECO:0000256" key="5">
    <source>
        <dbReference type="ARBA" id="ARBA00050776"/>
    </source>
</evidence>
<accession>A0A7K4BYQ9</accession>
<sequence length="406" mass="45496">MDLASTRKDFPILNKKIEGKIVTYFDNAATSLKPIQVVDAEKKYYETECANVHRGLHLLSESASRVYEQSHEVVAKFVGAKKEEVCFVKNTTEGLNLVMYSLLNSNYFKKGDKIVISALEHHSNIVPWQYLSKKIGTKLEFVELTDNFEIDMNDFEKKVEGAKLVSFSGASNTVATIPDIRAIEKKAHKEGALFCVDGAQMVPHKKINFREMNADFFAFSGHKMLAPTGTGALVAKKELLQKLEPFLFGGDMIMEVKRESSSWNELPYKYEAGTPNIAGAYGMIEAIKYLEKIGLNNIEKHEQVLTKQTLDLLHEMKEIEVFCPKDVKKQGGIVLFGSKKMSSHDIAMALSENEGVCIRSGMHCAEPLVSSLNKDGLARASFYFYNTSEEVEKFVKALKEVISIFG</sequence>
<organism evidence="7 8">
    <name type="scientific">Candidatus Iainarchaeum sp</name>
    <dbReference type="NCBI Taxonomy" id="3101447"/>
    <lineage>
        <taxon>Archaea</taxon>
        <taxon>Candidatus Iainarchaeota</taxon>
        <taxon>Candidatus Iainarchaeia</taxon>
        <taxon>Candidatus Iainarchaeales</taxon>
        <taxon>Candidatus Iainarchaeaceae</taxon>
        <taxon>Candidatus Iainarchaeum</taxon>
    </lineage>
</organism>
<keyword evidence="4" id="KW-0663">Pyridoxal phosphate</keyword>
<gene>
    <name evidence="7" type="ORF">GX950_01000</name>
</gene>
<evidence type="ECO:0000256" key="4">
    <source>
        <dbReference type="ARBA" id="ARBA00022898"/>
    </source>
</evidence>
<dbReference type="InterPro" id="IPR000192">
    <property type="entry name" value="Aminotrans_V_dom"/>
</dbReference>